<proteinExistence type="inferred from homology"/>
<keyword evidence="11" id="KW-1185">Reference proteome</keyword>
<evidence type="ECO:0000256" key="8">
    <source>
        <dbReference type="PROSITE-ProRule" id="PRU00339"/>
    </source>
</evidence>
<dbReference type="Gene3D" id="3.40.50.11380">
    <property type="match status" value="1"/>
</dbReference>
<keyword evidence="5" id="KW-0808">Transferase</keyword>
<dbReference type="Gene3D" id="1.25.40.10">
    <property type="entry name" value="Tetratricopeptide repeat domain"/>
    <property type="match status" value="1"/>
</dbReference>
<evidence type="ECO:0000256" key="2">
    <source>
        <dbReference type="ARBA" id="ARBA00005386"/>
    </source>
</evidence>
<feature type="domain" description="O-GlcNAc transferase C-terminal" evidence="9">
    <location>
        <begin position="826"/>
        <end position="1028"/>
    </location>
</feature>
<evidence type="ECO:0000256" key="7">
    <source>
        <dbReference type="ARBA" id="ARBA00022803"/>
    </source>
</evidence>
<dbReference type="InterPro" id="IPR051939">
    <property type="entry name" value="Glycosyltr_41/O-GlcNAc_trsf"/>
</dbReference>
<keyword evidence="6" id="KW-0677">Repeat</keyword>
<dbReference type="Gene3D" id="3.40.50.2000">
    <property type="entry name" value="Glycogen Phosphorylase B"/>
    <property type="match status" value="1"/>
</dbReference>
<keyword evidence="7 8" id="KW-0802">TPR repeat</keyword>
<dbReference type="InterPro" id="IPR019734">
    <property type="entry name" value="TPR_rpt"/>
</dbReference>
<comment type="pathway">
    <text evidence="1">Protein modification; protein glycosylation.</text>
</comment>
<evidence type="ECO:0000256" key="6">
    <source>
        <dbReference type="ARBA" id="ARBA00022737"/>
    </source>
</evidence>
<feature type="domain" description="O-GlcNAc transferase C-terminal" evidence="9">
    <location>
        <begin position="643"/>
        <end position="804"/>
    </location>
</feature>
<evidence type="ECO:0000256" key="1">
    <source>
        <dbReference type="ARBA" id="ARBA00004922"/>
    </source>
</evidence>
<sequence>MKESLCFCDYEESANYSTPNPNTTMKLITNRNVINEKVDNFKIMLFCLASIEIVKDVKELMDIYSELVDLYCCEKCIDNSNRIAKLMDLNIKKDSLFLGKIIVKMIFIYHELNSIKNNKLVSLLLEIVKHYIFTKQLEFESSEDYCELSDLNSYYASDFIEYVSLIMSFVMIQILLENYDYSFTVLDYVGKKYPNVGMLLKSLRMSINEIPNKSSLCDDKNKDIDNQSDLDIHKHYSTLFPYYSHIINCFVRSILTLYGINLNCSPNESILTKTDKETSNGKIKLKNQDTYNECISILKSCFESGGVCTNFELEYSLLRLYFEIENNIDTSIEMMEKIVDKSPFNDNYRIYYAKLLCNKAIQINHNNLVQAKSLLKKAIMYIPNSSDVYNDLAIIYNELGKKNKAIWCFELSISLNPLNVNTYNNFGVFLRKIGHVKESILCYEKIVNINPKCINSLNIIAALYNTTGKIDLAFEYFRKCIQIDSNNSDVFNNLGVLYRDVGNFVFAKNCFLIAINLNKSNILAYQNLVYILNYFIPINIASIKNKSKDYSKDIVVNGELCLKICDNPKSLIVSENSKDNANFPPDSRWLLNTEYYIHYEDMISISLEWGDYLTQIYKETKENIDKIIPIATVPNIDENNNSCEIKLGFVGAEFFHHAVGFFIYSPLKYISEINEADSKENSSVKFIVYIYDNSPHHDYLSDSFKKLVKPENWRNIRGKDVVSISKLIREDGIHILFDLSGHTVNNSLEVFALRNSPIQISWIGYPNTTGLRNIDYRITDSISDPTNTKQRYSEQLIYLPESFLCFSVPHTEYPNIGDLPFNRNGYITFGSFNRLTKLHPITIDLWARVLKKVNNSRLVLKSKAFTSPKCHSFYMNIFAERYGIEKERLVFLPLSDTYYSHLDLYNKIDISLDTFPYSGTTTTFECIFMGVPLVTFCLNDNINPNIIYSNCDNSELNTEIISFHSQNVGKSILYNLNLTELITYSKEQFVNVAANLAKNTGKLSFLRFSLRKTLINSNLCNGEKFARDFSNLMIEVIKKHNDLG</sequence>
<dbReference type="InterPro" id="IPR029489">
    <property type="entry name" value="OGT/SEC/SPY_C"/>
</dbReference>
<dbReference type="PANTHER" id="PTHR44835">
    <property type="entry name" value="UDP-N-ACETYLGLUCOSAMINE--PEPTIDE N-ACETYLGLUCOSAMINYLTRANSFERASE SPINDLY-RELATED"/>
    <property type="match status" value="1"/>
</dbReference>
<dbReference type="Pfam" id="PF13181">
    <property type="entry name" value="TPR_8"/>
    <property type="match status" value="3"/>
</dbReference>
<evidence type="ECO:0000256" key="3">
    <source>
        <dbReference type="ARBA" id="ARBA00011970"/>
    </source>
</evidence>
<dbReference type="GO" id="GO:0097363">
    <property type="term" value="F:protein O-acetylglucosaminyltransferase activity"/>
    <property type="evidence" value="ECO:0007669"/>
    <property type="project" value="UniProtKB-EC"/>
</dbReference>
<evidence type="ECO:0000256" key="5">
    <source>
        <dbReference type="ARBA" id="ARBA00022679"/>
    </source>
</evidence>
<dbReference type="SMART" id="SM00028">
    <property type="entry name" value="TPR"/>
    <property type="match status" value="4"/>
</dbReference>
<reference evidence="10 11" key="1">
    <citation type="submission" date="2023-10" db="EMBL/GenBank/DDBJ databases">
        <title>Comparative genomics analysis reveals potential genetic determinants of host preference in Cryptosporidium xiaoi.</title>
        <authorList>
            <person name="Xiao L."/>
            <person name="Li J."/>
        </authorList>
    </citation>
    <scope>NUCLEOTIDE SEQUENCE [LARGE SCALE GENOMIC DNA]</scope>
    <source>
        <strain evidence="10 11">52996</strain>
    </source>
</reference>
<dbReference type="PANTHER" id="PTHR44835:SF1">
    <property type="entry name" value="PROTEIN O-GLCNAC TRANSFERASE"/>
    <property type="match status" value="1"/>
</dbReference>
<name>A0AAV9XSK9_9CRYT</name>
<accession>A0AAV9XSK9</accession>
<evidence type="ECO:0000313" key="10">
    <source>
        <dbReference type="EMBL" id="KAK6587730.1"/>
    </source>
</evidence>
<gene>
    <name evidence="10" type="ORF">RS030_81253</name>
</gene>
<dbReference type="SUPFAM" id="SSF48452">
    <property type="entry name" value="TPR-like"/>
    <property type="match status" value="1"/>
</dbReference>
<dbReference type="Pfam" id="PF13844">
    <property type="entry name" value="Glyco_transf_41"/>
    <property type="match status" value="2"/>
</dbReference>
<evidence type="ECO:0000256" key="4">
    <source>
        <dbReference type="ARBA" id="ARBA00022676"/>
    </source>
</evidence>
<dbReference type="EMBL" id="JAWDEY010000036">
    <property type="protein sequence ID" value="KAK6587730.1"/>
    <property type="molecule type" value="Genomic_DNA"/>
</dbReference>
<dbReference type="AlphaFoldDB" id="A0AAV9XSK9"/>
<dbReference type="InterPro" id="IPR011990">
    <property type="entry name" value="TPR-like_helical_dom_sf"/>
</dbReference>
<feature type="repeat" description="TPR" evidence="8">
    <location>
        <begin position="386"/>
        <end position="419"/>
    </location>
</feature>
<feature type="repeat" description="TPR" evidence="8">
    <location>
        <begin position="488"/>
        <end position="521"/>
    </location>
</feature>
<dbReference type="EC" id="2.4.1.255" evidence="3"/>
<evidence type="ECO:0000259" key="9">
    <source>
        <dbReference type="Pfam" id="PF13844"/>
    </source>
</evidence>
<keyword evidence="4" id="KW-0328">Glycosyltransferase</keyword>
<feature type="repeat" description="TPR" evidence="8">
    <location>
        <begin position="454"/>
        <end position="487"/>
    </location>
</feature>
<organism evidence="10 11">
    <name type="scientific">Cryptosporidium xiaoi</name>
    <dbReference type="NCBI Taxonomy" id="659607"/>
    <lineage>
        <taxon>Eukaryota</taxon>
        <taxon>Sar</taxon>
        <taxon>Alveolata</taxon>
        <taxon>Apicomplexa</taxon>
        <taxon>Conoidasida</taxon>
        <taxon>Coccidia</taxon>
        <taxon>Eucoccidiorida</taxon>
        <taxon>Eimeriorina</taxon>
        <taxon>Cryptosporidiidae</taxon>
        <taxon>Cryptosporidium</taxon>
    </lineage>
</organism>
<evidence type="ECO:0000313" key="11">
    <source>
        <dbReference type="Proteomes" id="UP001311799"/>
    </source>
</evidence>
<dbReference type="Proteomes" id="UP001311799">
    <property type="component" value="Unassembled WGS sequence"/>
</dbReference>
<feature type="repeat" description="TPR" evidence="8">
    <location>
        <begin position="420"/>
        <end position="453"/>
    </location>
</feature>
<protein>
    <recommendedName>
        <fullName evidence="3">protein O-GlcNAc transferase</fullName>
        <ecNumber evidence="3">2.4.1.255</ecNumber>
    </recommendedName>
</protein>
<comment type="caution">
    <text evidence="10">The sequence shown here is derived from an EMBL/GenBank/DDBJ whole genome shotgun (WGS) entry which is preliminary data.</text>
</comment>
<comment type="similarity">
    <text evidence="2">Belongs to the glycosyltransferase 41 family. O-GlcNAc transferase subfamily.</text>
</comment>
<dbReference type="PROSITE" id="PS50005">
    <property type="entry name" value="TPR"/>
    <property type="match status" value="4"/>
</dbReference>